<feature type="chain" id="PRO_5047410824" evidence="1">
    <location>
        <begin position="21"/>
        <end position="134"/>
    </location>
</feature>
<proteinExistence type="predicted"/>
<sequence length="134" mass="15086">MKKKMIISLMLLLVTSSARAEWTNDKEAIYYSNVTITDISDGQIDGYSYFCIKVKNQSDVTMCAGNNKGSIWGASYETLYKQALYFYSTGQKIRVYARNDIWKYGLFVGFYGGKYLTGMSTCNSTGDCFGPVIK</sequence>
<gene>
    <name evidence="3" type="ORF">LOD26_25070</name>
</gene>
<keyword evidence="4" id="KW-1185">Reference proteome</keyword>
<dbReference type="SUPFAM" id="SSF50203">
    <property type="entry name" value="Bacterial enterotoxins"/>
    <property type="match status" value="1"/>
</dbReference>
<evidence type="ECO:0000259" key="2">
    <source>
        <dbReference type="Pfam" id="PF02918"/>
    </source>
</evidence>
<keyword evidence="1" id="KW-0732">Signal</keyword>
<feature type="domain" description="Bordetella pertussis toxin B subunit 2/3 C-terminal" evidence="2">
    <location>
        <begin position="29"/>
        <end position="126"/>
    </location>
</feature>
<dbReference type="InterPro" id="IPR020063">
    <property type="entry name" value="ToxinB_su2/3_C_BORPE"/>
</dbReference>
<protein>
    <submittedName>
        <fullName evidence="3">Subtilase family AB5 toxin binding subunit</fullName>
    </submittedName>
</protein>
<organism evidence="3 4">
    <name type="scientific">Citrobacter meridianamericanus</name>
    <dbReference type="NCBI Taxonomy" id="2894201"/>
    <lineage>
        <taxon>Bacteria</taxon>
        <taxon>Pseudomonadati</taxon>
        <taxon>Pseudomonadota</taxon>
        <taxon>Gammaproteobacteria</taxon>
        <taxon>Enterobacterales</taxon>
        <taxon>Enterobacteriaceae</taxon>
        <taxon>Citrobacter</taxon>
    </lineage>
</organism>
<dbReference type="EMBL" id="JAJJVQ010000018">
    <property type="protein sequence ID" value="MCO5784536.1"/>
    <property type="molecule type" value="Genomic_DNA"/>
</dbReference>
<feature type="signal peptide" evidence="1">
    <location>
        <begin position="1"/>
        <end position="20"/>
    </location>
</feature>
<dbReference type="InterPro" id="IPR008992">
    <property type="entry name" value="Enterotoxin"/>
</dbReference>
<dbReference type="Proteomes" id="UP001139290">
    <property type="component" value="Unassembled WGS sequence"/>
</dbReference>
<evidence type="ECO:0000313" key="3">
    <source>
        <dbReference type="EMBL" id="MCO5784536.1"/>
    </source>
</evidence>
<dbReference type="RefSeq" id="WP_252839099.1">
    <property type="nucleotide sequence ID" value="NZ_JAJJVQ010000018.1"/>
</dbReference>
<comment type="caution">
    <text evidence="3">The sequence shown here is derived from an EMBL/GenBank/DDBJ whole genome shotgun (WGS) entry which is preliminary data.</text>
</comment>
<reference evidence="3" key="1">
    <citation type="submission" date="2021-11" db="EMBL/GenBank/DDBJ databases">
        <title>Citrobacter meridianamericanus sp. nov. isolated from soil.</title>
        <authorList>
            <person name="Furlan J.P.R."/>
            <person name="Stehling E.G."/>
        </authorList>
    </citation>
    <scope>NUCLEOTIDE SEQUENCE</scope>
    <source>
        <strain evidence="3">BR102</strain>
    </source>
</reference>
<evidence type="ECO:0000256" key="1">
    <source>
        <dbReference type="SAM" id="SignalP"/>
    </source>
</evidence>
<accession>A0ABT1BGH9</accession>
<evidence type="ECO:0000313" key="4">
    <source>
        <dbReference type="Proteomes" id="UP001139290"/>
    </source>
</evidence>
<dbReference type="NCBIfam" id="NF038397">
    <property type="entry name" value="AB5_pltB_like"/>
    <property type="match status" value="1"/>
</dbReference>
<dbReference type="Pfam" id="PF02918">
    <property type="entry name" value="Pertussis_S2S3"/>
    <property type="match status" value="1"/>
</dbReference>
<name>A0ABT1BGH9_9ENTR</name>
<dbReference type="Gene3D" id="2.40.50.110">
    <property type="match status" value="1"/>
</dbReference>